<organism evidence="3 4">
    <name type="scientific">Ananas comosus</name>
    <name type="common">Pineapple</name>
    <name type="synonym">Ananas ananas</name>
    <dbReference type="NCBI Taxonomy" id="4615"/>
    <lineage>
        <taxon>Eukaryota</taxon>
        <taxon>Viridiplantae</taxon>
        <taxon>Streptophyta</taxon>
        <taxon>Embryophyta</taxon>
        <taxon>Tracheophyta</taxon>
        <taxon>Spermatophyta</taxon>
        <taxon>Magnoliopsida</taxon>
        <taxon>Liliopsida</taxon>
        <taxon>Poales</taxon>
        <taxon>Bromeliaceae</taxon>
        <taxon>Bromelioideae</taxon>
        <taxon>Ananas</taxon>
    </lineage>
</organism>
<feature type="compositionally biased region" description="Polar residues" evidence="1">
    <location>
        <begin position="57"/>
        <end position="74"/>
    </location>
</feature>
<feature type="transmembrane region" description="Helical" evidence="2">
    <location>
        <begin position="188"/>
        <end position="210"/>
    </location>
</feature>
<dbReference type="STRING" id="4615.A0A199VB36"/>
<reference evidence="3 4" key="1">
    <citation type="journal article" date="2016" name="DNA Res.">
        <title>The draft genome of MD-2 pineapple using hybrid error correction of long reads.</title>
        <authorList>
            <person name="Redwan R.M."/>
            <person name="Saidin A."/>
            <person name="Kumar S.V."/>
        </authorList>
    </citation>
    <scope>NUCLEOTIDE SEQUENCE [LARGE SCALE GENOMIC DNA]</scope>
    <source>
        <strain evidence="4">cv. MD2</strain>
        <tissue evidence="3">Leaf</tissue>
    </source>
</reference>
<feature type="compositionally biased region" description="Polar residues" evidence="1">
    <location>
        <begin position="82"/>
        <end position="95"/>
    </location>
</feature>
<sequence length="220" mass="24343">MNSLCDIGVHIKLRAISGSSPGSNQLLHRSSHRVHKNSFREPRSLLFFPARKYAKTPSATDSNKAATESTSDSSNVEKADDNGSQFQSYDTQLGVNGNLPQLKELSLKKPPLTARERLRAARVLSKYTESKSSKPEFGSKVLDAIRESDKGKKRSGLPEAPTNLFDDSKRGLPKQGLSFDFLPVGTDVLVIAFSFVFISTVMFVTTYLVWKVGAIHFNEY</sequence>
<dbReference type="PANTHER" id="PTHR37233:SF2">
    <property type="entry name" value="TRANSMEMBRANE PROTEIN"/>
    <property type="match status" value="1"/>
</dbReference>
<evidence type="ECO:0000313" key="4">
    <source>
        <dbReference type="Proteomes" id="UP000092600"/>
    </source>
</evidence>
<dbReference type="Proteomes" id="UP000092600">
    <property type="component" value="Unassembled WGS sequence"/>
</dbReference>
<keyword evidence="2" id="KW-0812">Transmembrane</keyword>
<dbReference type="PANTHER" id="PTHR37233">
    <property type="entry name" value="TRANSMEMBRANE PROTEIN"/>
    <property type="match status" value="1"/>
</dbReference>
<gene>
    <name evidence="3" type="ORF">ACMD2_01427</name>
</gene>
<dbReference type="AlphaFoldDB" id="A0A199VB36"/>
<feature type="region of interest" description="Disordered" evidence="1">
    <location>
        <begin position="57"/>
        <end position="95"/>
    </location>
</feature>
<keyword evidence="2" id="KW-1133">Transmembrane helix</keyword>
<evidence type="ECO:0000256" key="2">
    <source>
        <dbReference type="SAM" id="Phobius"/>
    </source>
</evidence>
<feature type="region of interest" description="Disordered" evidence="1">
    <location>
        <begin position="148"/>
        <end position="168"/>
    </location>
</feature>
<accession>A0A199VB36</accession>
<protein>
    <submittedName>
        <fullName evidence="3">Uncharacterized protein</fullName>
    </submittedName>
</protein>
<evidence type="ECO:0000256" key="1">
    <source>
        <dbReference type="SAM" id="MobiDB-lite"/>
    </source>
</evidence>
<dbReference type="GO" id="GO:0009535">
    <property type="term" value="C:chloroplast thylakoid membrane"/>
    <property type="evidence" value="ECO:0007669"/>
    <property type="project" value="TreeGrafter"/>
</dbReference>
<comment type="caution">
    <text evidence="3">The sequence shown here is derived from an EMBL/GenBank/DDBJ whole genome shotgun (WGS) entry which is preliminary data.</text>
</comment>
<name>A0A199VB36_ANACO</name>
<evidence type="ECO:0000313" key="3">
    <source>
        <dbReference type="EMBL" id="OAY74327.1"/>
    </source>
</evidence>
<keyword evidence="2" id="KW-0472">Membrane</keyword>
<dbReference type="EMBL" id="LSRQ01002444">
    <property type="protein sequence ID" value="OAY74327.1"/>
    <property type="molecule type" value="Genomic_DNA"/>
</dbReference>
<proteinExistence type="predicted"/>